<dbReference type="Pfam" id="PF13471">
    <property type="entry name" value="Transglut_core3"/>
    <property type="match status" value="1"/>
</dbReference>
<dbReference type="InterPro" id="IPR032708">
    <property type="entry name" value="McjB_C"/>
</dbReference>
<evidence type="ECO:0000256" key="1">
    <source>
        <dbReference type="SAM" id="MobiDB-lite"/>
    </source>
</evidence>
<dbReference type="InterPro" id="IPR053521">
    <property type="entry name" value="McjB-like"/>
</dbReference>
<gene>
    <name evidence="4" type="ORF">GCM10023196_029850</name>
</gene>
<keyword evidence="2" id="KW-0472">Membrane</keyword>
<dbReference type="NCBIfam" id="NF033537">
    <property type="entry name" value="lasso_biosyn_B2"/>
    <property type="match status" value="1"/>
</dbReference>
<dbReference type="Proteomes" id="UP001501442">
    <property type="component" value="Unassembled WGS sequence"/>
</dbReference>
<keyword evidence="5" id="KW-1185">Reference proteome</keyword>
<feature type="region of interest" description="Disordered" evidence="1">
    <location>
        <begin position="121"/>
        <end position="141"/>
    </location>
</feature>
<organism evidence="4 5">
    <name type="scientific">Actinoallomurus vinaceus</name>
    <dbReference type="NCBI Taxonomy" id="1080074"/>
    <lineage>
        <taxon>Bacteria</taxon>
        <taxon>Bacillati</taxon>
        <taxon>Actinomycetota</taxon>
        <taxon>Actinomycetes</taxon>
        <taxon>Streptosporangiales</taxon>
        <taxon>Thermomonosporaceae</taxon>
        <taxon>Actinoallomurus</taxon>
    </lineage>
</organism>
<evidence type="ECO:0000259" key="3">
    <source>
        <dbReference type="Pfam" id="PF13471"/>
    </source>
</evidence>
<dbReference type="RefSeq" id="WP_345431346.1">
    <property type="nucleotide sequence ID" value="NZ_BAABHK010000003.1"/>
</dbReference>
<evidence type="ECO:0000313" key="5">
    <source>
        <dbReference type="Proteomes" id="UP001501442"/>
    </source>
</evidence>
<proteinExistence type="predicted"/>
<feature type="domain" description="Microcin J25-processing protein McjB C-terminal" evidence="3">
    <location>
        <begin position="23"/>
        <end position="132"/>
    </location>
</feature>
<comment type="caution">
    <text evidence="4">The sequence shown here is derived from an EMBL/GenBank/DDBJ whole genome shotgun (WGS) entry which is preliminary data.</text>
</comment>
<dbReference type="EMBL" id="BAABHK010000003">
    <property type="protein sequence ID" value="GAA4625489.1"/>
    <property type="molecule type" value="Genomic_DNA"/>
</dbReference>
<keyword evidence="2" id="KW-1133">Transmembrane helix</keyword>
<feature type="transmembrane region" description="Helical" evidence="2">
    <location>
        <begin position="15"/>
        <end position="32"/>
    </location>
</feature>
<evidence type="ECO:0000256" key="2">
    <source>
        <dbReference type="SAM" id="Phobius"/>
    </source>
</evidence>
<evidence type="ECO:0000313" key="4">
    <source>
        <dbReference type="EMBL" id="GAA4625489.1"/>
    </source>
</evidence>
<name>A0ABP8U924_9ACTN</name>
<protein>
    <recommendedName>
        <fullName evidence="3">Microcin J25-processing protein McjB C-terminal domain-containing protein</fullName>
    </recommendedName>
</protein>
<reference evidence="5" key="1">
    <citation type="journal article" date="2019" name="Int. J. Syst. Evol. Microbiol.">
        <title>The Global Catalogue of Microorganisms (GCM) 10K type strain sequencing project: providing services to taxonomists for standard genome sequencing and annotation.</title>
        <authorList>
            <consortium name="The Broad Institute Genomics Platform"/>
            <consortium name="The Broad Institute Genome Sequencing Center for Infectious Disease"/>
            <person name="Wu L."/>
            <person name="Ma J."/>
        </authorList>
    </citation>
    <scope>NUCLEOTIDE SEQUENCE [LARGE SCALE GENOMIC DNA]</scope>
    <source>
        <strain evidence="5">JCM 17939</strain>
    </source>
</reference>
<sequence length="141" mass="15236">MSTPVTVTSGGRLPLVLRSLTFLAVGAARVLARLPPRRIRAVLVVLRAGAGPADYDRARRARHAVVTTSVLCAGEGCLQRSLATALVCRAYGVWPTWHVGVRTEPFMAHAWVEAEGRPVDEPDPPGYYHSILSVPPRSSDE</sequence>
<keyword evidence="2" id="KW-0812">Transmembrane</keyword>
<accession>A0ABP8U924</accession>